<sequence>MKPLQVVTLWWMLLLLPRLGATRQAAPEEGSFYYGTFPPGFSWGVGSSAYQTEGAWDQDGKGPSIWDTFTHSGKGKVLGDETADVACDGYYKVQEDVALLRELNVSHYQFSLSWPRLLPTGIRADQVNAKGVKFYSDVIDALLTSNITPIVTLHHWDLPQLLQVKFGGWQNRSLANYFRDYADLCFEAFGDRVKHWITFSDPQAMAEKGYETGRHAPGLKLPGTGLYQAAHHILQAHAQAWHSYNTTWRGRQRGVVGISLNCDWGEPVDIRNPKDIEAVDRYLQFCLGWFANPIYAGDYPQVMKDRIGRKSAEQGLERSRLPVFSLQEKSYVKGTADFLGLGHFATRYITERHYPSRQGPSYRNDQDLVALVDPNGPDLGSQGLNSVPRGLRRLLNFAQTQYVDPPLYVTGNGAAQKLPCSQLCDQWRMQYLRGHTNEMLKAIKDGANIKGYTSWSLLDKFEWEKGYSERYGLYYVEFNDRQRPRHPKASAQYYQRLISAHGFPSPREVESWYLQAWETCSINSHRLAAGPLLSHMQMVTEIVVPTVCTLGILIAAVLLMLLLWGQT</sequence>
<dbReference type="InterPro" id="IPR001360">
    <property type="entry name" value="Glyco_hydro_1"/>
</dbReference>
<protein>
    <submittedName>
        <fullName evidence="5">Lactase-like protein</fullName>
    </submittedName>
</protein>
<dbReference type="InterPro" id="IPR017853">
    <property type="entry name" value="GH"/>
</dbReference>
<keyword evidence="3" id="KW-0732">Signal</keyword>
<gene>
    <name evidence="5" type="primary">LCTL</name>
</gene>
<dbReference type="RefSeq" id="XP_004712056.1">
    <property type="nucleotide sequence ID" value="XM_004711999.2"/>
</dbReference>
<dbReference type="PRINTS" id="PR00131">
    <property type="entry name" value="GLHYDRLASE1"/>
</dbReference>
<dbReference type="SUPFAM" id="SSF51445">
    <property type="entry name" value="(Trans)glycosidases"/>
    <property type="match status" value="1"/>
</dbReference>
<keyword evidence="2" id="KW-0812">Transmembrane</keyword>
<dbReference type="PANTHER" id="PTHR10353">
    <property type="entry name" value="GLYCOSYL HYDROLASE"/>
    <property type="match status" value="1"/>
</dbReference>
<feature type="chain" id="PRO_5045593100" evidence="3">
    <location>
        <begin position="22"/>
        <end position="567"/>
    </location>
</feature>
<dbReference type="Proteomes" id="UP000694863">
    <property type="component" value="Unplaced"/>
</dbReference>
<dbReference type="Gene3D" id="3.20.20.80">
    <property type="entry name" value="Glycosidases"/>
    <property type="match status" value="1"/>
</dbReference>
<comment type="similarity">
    <text evidence="1">Belongs to the glycosyl hydrolase 1 family.</text>
</comment>
<reference evidence="5" key="1">
    <citation type="submission" date="2025-08" db="UniProtKB">
        <authorList>
            <consortium name="RefSeq"/>
        </authorList>
    </citation>
    <scope>IDENTIFICATION</scope>
</reference>
<dbReference type="Pfam" id="PF00232">
    <property type="entry name" value="Glyco_hydro_1"/>
    <property type="match status" value="1"/>
</dbReference>
<evidence type="ECO:0000256" key="1">
    <source>
        <dbReference type="RuleBase" id="RU003690"/>
    </source>
</evidence>
<evidence type="ECO:0000313" key="4">
    <source>
        <dbReference type="Proteomes" id="UP000694863"/>
    </source>
</evidence>
<feature type="signal peptide" evidence="3">
    <location>
        <begin position="1"/>
        <end position="21"/>
    </location>
</feature>
<evidence type="ECO:0000313" key="5">
    <source>
        <dbReference type="RefSeq" id="XP_004712056.1"/>
    </source>
</evidence>
<accession>A0ABM0J0F0</accession>
<dbReference type="InterPro" id="IPR033132">
    <property type="entry name" value="GH_1_N_CS"/>
</dbReference>
<feature type="transmembrane region" description="Helical" evidence="2">
    <location>
        <begin position="542"/>
        <end position="564"/>
    </location>
</feature>
<dbReference type="PANTHER" id="PTHR10353:SF336">
    <property type="entry name" value="LACTASE-LIKE PROTEIN"/>
    <property type="match status" value="1"/>
</dbReference>
<keyword evidence="2" id="KW-0472">Membrane</keyword>
<name>A0ABM0J0F0_ECHTE</name>
<evidence type="ECO:0000256" key="3">
    <source>
        <dbReference type="SAM" id="SignalP"/>
    </source>
</evidence>
<evidence type="ECO:0000256" key="2">
    <source>
        <dbReference type="SAM" id="Phobius"/>
    </source>
</evidence>
<dbReference type="GeneID" id="101646821"/>
<dbReference type="PROSITE" id="PS00653">
    <property type="entry name" value="GLYCOSYL_HYDROL_F1_2"/>
    <property type="match status" value="1"/>
</dbReference>
<keyword evidence="2" id="KW-1133">Transmembrane helix</keyword>
<organism evidence="4 5">
    <name type="scientific">Echinops telfairi</name>
    <name type="common">Lesser hedgehog tenrec</name>
    <dbReference type="NCBI Taxonomy" id="9371"/>
    <lineage>
        <taxon>Eukaryota</taxon>
        <taxon>Metazoa</taxon>
        <taxon>Chordata</taxon>
        <taxon>Craniata</taxon>
        <taxon>Vertebrata</taxon>
        <taxon>Euteleostomi</taxon>
        <taxon>Mammalia</taxon>
        <taxon>Eutheria</taxon>
        <taxon>Afrotheria</taxon>
        <taxon>Tenrecidae</taxon>
        <taxon>Tenrecinae</taxon>
        <taxon>Echinops</taxon>
    </lineage>
</organism>
<proteinExistence type="inferred from homology"/>
<keyword evidence="4" id="KW-1185">Reference proteome</keyword>